<proteinExistence type="predicted"/>
<name>A0AB39VVZ6_9GAMM</name>
<evidence type="ECO:0000259" key="1">
    <source>
        <dbReference type="Pfam" id="PF04965"/>
    </source>
</evidence>
<dbReference type="EMBL" id="CP165628">
    <property type="protein sequence ID" value="XDU74371.1"/>
    <property type="molecule type" value="Genomic_DNA"/>
</dbReference>
<dbReference type="Gene3D" id="3.10.450.40">
    <property type="match status" value="1"/>
</dbReference>
<dbReference type="AlphaFoldDB" id="A0AB39VVZ6"/>
<dbReference type="RefSeq" id="WP_369790549.1">
    <property type="nucleotide sequence ID" value="NZ_CP165628.1"/>
</dbReference>
<organism evidence="2">
    <name type="scientific">Rouxiella sp. WC2420</name>
    <dbReference type="NCBI Taxonomy" id="3234145"/>
    <lineage>
        <taxon>Bacteria</taxon>
        <taxon>Pseudomonadati</taxon>
        <taxon>Pseudomonadota</taxon>
        <taxon>Gammaproteobacteria</taxon>
        <taxon>Enterobacterales</taxon>
        <taxon>Yersiniaceae</taxon>
        <taxon>Rouxiella</taxon>
    </lineage>
</organism>
<reference evidence="2" key="1">
    <citation type="submission" date="2024-07" db="EMBL/GenBank/DDBJ databases">
        <authorList>
            <person name="Biller S.J."/>
        </authorList>
    </citation>
    <scope>NUCLEOTIDE SEQUENCE</scope>
    <source>
        <strain evidence="2">WC2420</strain>
    </source>
</reference>
<accession>A0AB39VVZ6</accession>
<dbReference type="InterPro" id="IPR007048">
    <property type="entry name" value="IraD/Gp25-like"/>
</dbReference>
<gene>
    <name evidence="2" type="ORF">AB3G37_09980</name>
</gene>
<feature type="domain" description="IraD/Gp25-like" evidence="1">
    <location>
        <begin position="43"/>
        <end position="132"/>
    </location>
</feature>
<protein>
    <submittedName>
        <fullName evidence="2">GPW/gp25 family protein</fullName>
    </submittedName>
</protein>
<sequence length="152" mass="17310">MNSDISKGIYGQGWAFPPTFCIEGKETTENGVEVKSGVTLCSGVNDVQQSLIILLSTQYYERIMRMEYGNDLMQHMFDNIGEGLFEKIRKSLTVSILNNEPRVVVDVITITSDRVTPSKLSIIINYHLFDNNVLHRLYGMLDIKENMTGVWR</sequence>
<dbReference type="SUPFAM" id="SSF160719">
    <property type="entry name" value="gpW/gp25-like"/>
    <property type="match status" value="1"/>
</dbReference>
<evidence type="ECO:0000313" key="2">
    <source>
        <dbReference type="EMBL" id="XDU74371.1"/>
    </source>
</evidence>
<dbReference type="Pfam" id="PF04965">
    <property type="entry name" value="GPW_gp25"/>
    <property type="match status" value="1"/>
</dbReference>